<feature type="domain" description="BRCT" evidence="12">
    <location>
        <begin position="407"/>
        <end position="492"/>
    </location>
</feature>
<keyword evidence="3" id="KW-0677">Repeat</keyword>
<dbReference type="AlphaFoldDB" id="A0A1R3JTK7"/>
<evidence type="ECO:0000256" key="10">
    <source>
        <dbReference type="SAM" id="MobiDB-lite"/>
    </source>
</evidence>
<keyword evidence="7" id="KW-0234">DNA repair</keyword>
<evidence type="ECO:0000259" key="12">
    <source>
        <dbReference type="PROSITE" id="PS50172"/>
    </source>
</evidence>
<keyword evidence="5 9" id="KW-0863">Zinc-finger</keyword>
<dbReference type="PANTHER" id="PTHR13763">
    <property type="entry name" value="BREAST CANCER TYPE 1 SUSCEPTIBILITY PROTEIN BRCA1"/>
    <property type="match status" value="1"/>
</dbReference>
<evidence type="ECO:0000256" key="2">
    <source>
        <dbReference type="ARBA" id="ARBA00022723"/>
    </source>
</evidence>
<name>A0A1R3JTK7_COCAP</name>
<feature type="compositionally biased region" description="Polar residues" evidence="10">
    <location>
        <begin position="145"/>
        <end position="170"/>
    </location>
</feature>
<comment type="caution">
    <text evidence="14">The sequence shown here is derived from an EMBL/GenBank/DDBJ whole genome shotgun (WGS) entry which is preliminary data.</text>
</comment>
<dbReference type="FunFam" id="3.30.40.10:FF:000310">
    <property type="entry name" value="Breast cancer associated RING 1"/>
    <property type="match status" value="1"/>
</dbReference>
<dbReference type="InterPro" id="IPR034732">
    <property type="entry name" value="EPHD"/>
</dbReference>
<dbReference type="FunFam" id="3.40.50.10190:FF:000006">
    <property type="entry name" value="Breast cancer type 1 susceptibility protein homolog"/>
    <property type="match status" value="1"/>
</dbReference>
<evidence type="ECO:0000313" key="14">
    <source>
        <dbReference type="EMBL" id="OMO98242.1"/>
    </source>
</evidence>
<evidence type="ECO:0000256" key="4">
    <source>
        <dbReference type="ARBA" id="ARBA00022763"/>
    </source>
</evidence>
<dbReference type="GO" id="GO:0008270">
    <property type="term" value="F:zinc ion binding"/>
    <property type="evidence" value="ECO:0007669"/>
    <property type="project" value="UniProtKB-KW"/>
</dbReference>
<keyword evidence="8" id="KW-0539">Nucleus</keyword>
<evidence type="ECO:0000256" key="5">
    <source>
        <dbReference type="ARBA" id="ARBA00022771"/>
    </source>
</evidence>
<dbReference type="PROSITE" id="PS50089">
    <property type="entry name" value="ZF_RING_2"/>
    <property type="match status" value="1"/>
</dbReference>
<gene>
    <name evidence="14" type="ORF">CCACVL1_04278</name>
</gene>
<evidence type="ECO:0000256" key="9">
    <source>
        <dbReference type="PROSITE-ProRule" id="PRU00175"/>
    </source>
</evidence>
<dbReference type="Gene3D" id="3.40.50.10190">
    <property type="entry name" value="BRCT domain"/>
    <property type="match status" value="2"/>
</dbReference>
<feature type="region of interest" description="Disordered" evidence="10">
    <location>
        <begin position="142"/>
        <end position="218"/>
    </location>
</feature>
<dbReference type="InterPro" id="IPR036420">
    <property type="entry name" value="BRCT_dom_sf"/>
</dbReference>
<dbReference type="Pfam" id="PF13771">
    <property type="entry name" value="zf-HC5HC2H"/>
    <property type="match status" value="1"/>
</dbReference>
<feature type="domain" description="PHD-type" evidence="13">
    <location>
        <begin position="251"/>
        <end position="371"/>
    </location>
</feature>
<comment type="subcellular location">
    <subcellularLocation>
        <location evidence="1">Nucleus</location>
    </subcellularLocation>
</comment>
<evidence type="ECO:0000259" key="13">
    <source>
        <dbReference type="PROSITE" id="PS51805"/>
    </source>
</evidence>
<dbReference type="InterPro" id="IPR001357">
    <property type="entry name" value="BRCT_dom"/>
</dbReference>
<dbReference type="Pfam" id="PF00533">
    <property type="entry name" value="BRCT"/>
    <property type="match status" value="1"/>
</dbReference>
<reference evidence="14 15" key="1">
    <citation type="submission" date="2013-09" db="EMBL/GenBank/DDBJ databases">
        <title>Corchorus capsularis genome sequencing.</title>
        <authorList>
            <person name="Alam M."/>
            <person name="Haque M.S."/>
            <person name="Islam M.S."/>
            <person name="Emdad E.M."/>
            <person name="Islam M.M."/>
            <person name="Ahmed B."/>
            <person name="Halim A."/>
            <person name="Hossen Q.M.M."/>
            <person name="Hossain M.Z."/>
            <person name="Ahmed R."/>
            <person name="Khan M.M."/>
            <person name="Islam R."/>
            <person name="Rashid M.M."/>
            <person name="Khan S.A."/>
            <person name="Rahman M.S."/>
            <person name="Alam M."/>
        </authorList>
    </citation>
    <scope>NUCLEOTIDE SEQUENCE [LARGE SCALE GENOMIC DNA]</scope>
    <source>
        <strain evidence="15">cv. CVL-1</strain>
        <tissue evidence="14">Whole seedling</tissue>
    </source>
</reference>
<evidence type="ECO:0000259" key="11">
    <source>
        <dbReference type="PROSITE" id="PS50089"/>
    </source>
</evidence>
<dbReference type="STRING" id="210143.A0A1R3JTK7"/>
<evidence type="ECO:0000256" key="3">
    <source>
        <dbReference type="ARBA" id="ARBA00022737"/>
    </source>
</evidence>
<dbReference type="PROSITE" id="PS50172">
    <property type="entry name" value="BRCT"/>
    <property type="match status" value="2"/>
</dbReference>
<dbReference type="PROSITE" id="PS00518">
    <property type="entry name" value="ZF_RING_1"/>
    <property type="match status" value="1"/>
</dbReference>
<dbReference type="OrthoDB" id="2384350at2759"/>
<dbReference type="InterPro" id="IPR017907">
    <property type="entry name" value="Znf_RING_CS"/>
</dbReference>
<organism evidence="14 15">
    <name type="scientific">Corchorus capsularis</name>
    <name type="common">Jute</name>
    <dbReference type="NCBI Taxonomy" id="210143"/>
    <lineage>
        <taxon>Eukaryota</taxon>
        <taxon>Viridiplantae</taxon>
        <taxon>Streptophyta</taxon>
        <taxon>Embryophyta</taxon>
        <taxon>Tracheophyta</taxon>
        <taxon>Spermatophyta</taxon>
        <taxon>Magnoliopsida</taxon>
        <taxon>eudicotyledons</taxon>
        <taxon>Gunneridae</taxon>
        <taxon>Pentapetalae</taxon>
        <taxon>rosids</taxon>
        <taxon>malvids</taxon>
        <taxon>Malvales</taxon>
        <taxon>Malvaceae</taxon>
        <taxon>Grewioideae</taxon>
        <taxon>Apeibeae</taxon>
        <taxon>Corchorus</taxon>
    </lineage>
</organism>
<sequence length="627" mass="69289">MSDLPKQSSNRAMNPWVLHLQKLGLELKCPLCLNLFKRPVLLPCDHLFCDSCIVRSDEFGSECPFCKAQCANRDLRPLAFMENIVGIYRSLDAAFSANLSQCVVEDAVGKNEIVHRCSVLGHGKDKGRLEYESAAGQIDLLRPISQKQGSGSEQMEMNQVDQTSLGSPPSSGDAKGSDNDYSYQTPGSYPAKGLGKRNFDDRTCQEKQDDSVVGGDGHLWDSKRQKRLNYDRPLDMGVKTPLQSQNLLTTNSICGFCQSSSISEATGAMLHYSKGKPVTGDASFSSNVMHVHSSCIEWAPQVYFEDECVKNLKQELARGAKLKCSKCGQKGAALGCYLKSCRRSYHYPCAKEIQKCRWDLDNFLLLCPAHASAKFPNEKSGNSQSSGNGQPKFNPFWGQPDEKKYWVFCGSALSSEEKFLLVKFAKSIGVTVSKFWKSDVTHVIASTDEKGACTRTLEVLMAISNGKWVLKMDWIKACMQAMHPVHEEPYEISLDNHGCCDGPKTGRLRALDCVSKLFDGLSFYFVGDFVAGYKEDLQNLVVAAGGAVTRRMDELAEQIIDPAVQTKIMVVYNLDAPKGSELAEEVTILWQRLNEAQDLATKVGGHVIGHTWLLESIAAYKLQPSVS</sequence>
<dbReference type="GO" id="GO:0005634">
    <property type="term" value="C:nucleus"/>
    <property type="evidence" value="ECO:0007669"/>
    <property type="project" value="UniProtKB-SubCell"/>
</dbReference>
<keyword evidence="15" id="KW-1185">Reference proteome</keyword>
<dbReference type="SMART" id="SM00292">
    <property type="entry name" value="BRCT"/>
    <property type="match status" value="2"/>
</dbReference>
<dbReference type="EMBL" id="AWWV01007124">
    <property type="protein sequence ID" value="OMO98242.1"/>
    <property type="molecule type" value="Genomic_DNA"/>
</dbReference>
<dbReference type="GO" id="GO:0004842">
    <property type="term" value="F:ubiquitin-protein transferase activity"/>
    <property type="evidence" value="ECO:0007669"/>
    <property type="project" value="TreeGrafter"/>
</dbReference>
<dbReference type="OMA" id="NTICAFC"/>
<dbReference type="SMART" id="SM00249">
    <property type="entry name" value="PHD"/>
    <property type="match status" value="1"/>
</dbReference>
<dbReference type="GO" id="GO:0000724">
    <property type="term" value="P:double-strand break repair via homologous recombination"/>
    <property type="evidence" value="ECO:0007669"/>
    <property type="project" value="TreeGrafter"/>
</dbReference>
<keyword evidence="6" id="KW-0862">Zinc</keyword>
<evidence type="ECO:0000256" key="1">
    <source>
        <dbReference type="ARBA" id="ARBA00004123"/>
    </source>
</evidence>
<evidence type="ECO:0000313" key="15">
    <source>
        <dbReference type="Proteomes" id="UP000188268"/>
    </source>
</evidence>
<dbReference type="SUPFAM" id="SSF52113">
    <property type="entry name" value="BRCT domain"/>
    <property type="match status" value="2"/>
</dbReference>
<dbReference type="GO" id="GO:0045944">
    <property type="term" value="P:positive regulation of transcription by RNA polymerase II"/>
    <property type="evidence" value="ECO:0007669"/>
    <property type="project" value="TreeGrafter"/>
</dbReference>
<keyword evidence="2" id="KW-0479">Metal-binding</keyword>
<keyword evidence="4" id="KW-0227">DNA damage</keyword>
<dbReference type="CDD" id="cd17734">
    <property type="entry name" value="BRCT_Bard1_rpt1"/>
    <property type="match status" value="1"/>
</dbReference>
<dbReference type="Pfam" id="PF13923">
    <property type="entry name" value="zf-C3HC4_2"/>
    <property type="match status" value="1"/>
</dbReference>
<feature type="compositionally biased region" description="Basic and acidic residues" evidence="10">
    <location>
        <begin position="197"/>
        <end position="210"/>
    </location>
</feature>
<dbReference type="Gene3D" id="3.30.40.10">
    <property type="entry name" value="Zinc/RING finger domain, C3HC4 (zinc finger)"/>
    <property type="match status" value="2"/>
</dbReference>
<dbReference type="InterPro" id="IPR013083">
    <property type="entry name" value="Znf_RING/FYVE/PHD"/>
</dbReference>
<protein>
    <recommendedName>
        <fullName evidence="16">Zinc finger, RING-type</fullName>
    </recommendedName>
</protein>
<dbReference type="InterPro" id="IPR031099">
    <property type="entry name" value="BRCA1-associated"/>
</dbReference>
<feature type="domain" description="RING-type" evidence="11">
    <location>
        <begin position="29"/>
        <end position="67"/>
    </location>
</feature>
<dbReference type="PANTHER" id="PTHR13763:SF9">
    <property type="entry name" value="BRCA1-ASSOCIATED RING DOMAIN PROTEIN 1"/>
    <property type="match status" value="1"/>
</dbReference>
<evidence type="ECO:0000256" key="6">
    <source>
        <dbReference type="ARBA" id="ARBA00022833"/>
    </source>
</evidence>
<evidence type="ECO:0008006" key="16">
    <source>
        <dbReference type="Google" id="ProtNLM"/>
    </source>
</evidence>
<dbReference type="InterPro" id="IPR001965">
    <property type="entry name" value="Znf_PHD"/>
</dbReference>
<evidence type="ECO:0000256" key="8">
    <source>
        <dbReference type="ARBA" id="ARBA00023242"/>
    </source>
</evidence>
<proteinExistence type="predicted"/>
<accession>A0A1R3JTK7</accession>
<dbReference type="Proteomes" id="UP000188268">
    <property type="component" value="Unassembled WGS sequence"/>
</dbReference>
<feature type="domain" description="BRCT" evidence="12">
    <location>
        <begin position="513"/>
        <end position="627"/>
    </location>
</feature>
<dbReference type="SMART" id="SM00184">
    <property type="entry name" value="RING"/>
    <property type="match status" value="2"/>
</dbReference>
<dbReference type="SUPFAM" id="SSF57850">
    <property type="entry name" value="RING/U-box"/>
    <property type="match status" value="1"/>
</dbReference>
<dbReference type="Gramene" id="OMO98242">
    <property type="protein sequence ID" value="OMO98242"/>
    <property type="gene ID" value="CCACVL1_04278"/>
</dbReference>
<dbReference type="PROSITE" id="PS51805">
    <property type="entry name" value="EPHD"/>
    <property type="match status" value="1"/>
</dbReference>
<dbReference type="InterPro" id="IPR001841">
    <property type="entry name" value="Znf_RING"/>
</dbReference>
<evidence type="ECO:0000256" key="7">
    <source>
        <dbReference type="ARBA" id="ARBA00023204"/>
    </source>
</evidence>